<evidence type="ECO:0000313" key="3">
    <source>
        <dbReference type="Proteomes" id="UP000001640"/>
    </source>
</evidence>
<dbReference type="STRING" id="1064592.G0V762"/>
<evidence type="ECO:0008006" key="4">
    <source>
        <dbReference type="Google" id="ProtNLM"/>
    </source>
</evidence>
<dbReference type="SUPFAM" id="SSF82657">
    <property type="entry name" value="BolA-like"/>
    <property type="match status" value="1"/>
</dbReference>
<dbReference type="GO" id="GO:0044572">
    <property type="term" value="P:[4Fe-4S] cluster assembly"/>
    <property type="evidence" value="ECO:0007669"/>
    <property type="project" value="EnsemblFungi"/>
</dbReference>
<dbReference type="PANTHER" id="PTHR46230:SF7">
    <property type="entry name" value="BOLA-LIKE PROTEIN 1"/>
    <property type="match status" value="1"/>
</dbReference>
<evidence type="ECO:0000313" key="2">
    <source>
        <dbReference type="EMBL" id="CCC67310.1"/>
    </source>
</evidence>
<dbReference type="HOGENOM" id="CLU_109462_2_0_1"/>
<dbReference type="InParanoid" id="G0V762"/>
<reference evidence="2 3" key="1">
    <citation type="journal article" date="2011" name="Proc. Natl. Acad. Sci. U.S.A.">
        <title>Evolutionary erosion of yeast sex chromosomes by mating-type switching accidents.</title>
        <authorList>
            <person name="Gordon J.L."/>
            <person name="Armisen D."/>
            <person name="Proux-Wera E."/>
            <person name="Oheigeartaigh S.S."/>
            <person name="Byrne K.P."/>
            <person name="Wolfe K.H."/>
        </authorList>
    </citation>
    <scope>NUCLEOTIDE SEQUENCE [LARGE SCALE GENOMIC DNA]</scope>
    <source>
        <strain evidence="3">ATCC 76901 / BCRC 22586 / CBS 4309 / NBRC 1992 / NRRL Y-12630</strain>
    </source>
</reference>
<dbReference type="OMA" id="FNDSYKH"/>
<dbReference type="EMBL" id="HE576752">
    <property type="protein sequence ID" value="CCC67310.1"/>
    <property type="molecule type" value="Genomic_DNA"/>
</dbReference>
<sequence length="129" mass="14720">MLCKSLKSTLLLSKGKLFSTMSIPNLPANQRLDGPIIAKINAKIKENFPDLTHYQIFNDSYKHASHEPMSTAKNTTESHLRLEVVSDKFQGMPLVKRHKLIYSLLKDEIEVDEVHALQLTTKISKEFNK</sequence>
<dbReference type="InterPro" id="IPR036065">
    <property type="entry name" value="BolA-like_sf"/>
</dbReference>
<comment type="similarity">
    <text evidence="1">Belongs to the BolA/IbaG family.</text>
</comment>
<dbReference type="GO" id="GO:0005759">
    <property type="term" value="C:mitochondrial matrix"/>
    <property type="evidence" value="ECO:0007669"/>
    <property type="project" value="EnsemblFungi"/>
</dbReference>
<dbReference type="eggNOG" id="KOG2313">
    <property type="taxonomic scope" value="Eukaryota"/>
</dbReference>
<dbReference type="AlphaFoldDB" id="G0V762"/>
<dbReference type="Pfam" id="PF01722">
    <property type="entry name" value="BolA"/>
    <property type="match status" value="1"/>
</dbReference>
<dbReference type="PANTHER" id="PTHR46230">
    <property type="match status" value="1"/>
</dbReference>
<dbReference type="OrthoDB" id="411584at2759"/>
<dbReference type="Gene3D" id="3.30.300.90">
    <property type="entry name" value="BolA-like"/>
    <property type="match status" value="1"/>
</dbReference>
<keyword evidence="3" id="KW-1185">Reference proteome</keyword>
<gene>
    <name evidence="2" type="primary">NCAS0A07520</name>
    <name evidence="2" type="ordered locus">NCAS_0A07520</name>
</gene>
<accession>G0V762</accession>
<dbReference type="Proteomes" id="UP000001640">
    <property type="component" value="Chromosome 1"/>
</dbReference>
<proteinExistence type="inferred from homology"/>
<dbReference type="KEGG" id="ncs:NCAS_0A07520"/>
<dbReference type="GO" id="GO:0051604">
    <property type="term" value="P:protein maturation"/>
    <property type="evidence" value="ECO:0007669"/>
    <property type="project" value="EnsemblFungi"/>
</dbReference>
<organism evidence="2 3">
    <name type="scientific">Naumovozyma castellii</name>
    <name type="common">Yeast</name>
    <name type="synonym">Saccharomyces castellii</name>
    <dbReference type="NCBI Taxonomy" id="27288"/>
    <lineage>
        <taxon>Eukaryota</taxon>
        <taxon>Fungi</taxon>
        <taxon>Dikarya</taxon>
        <taxon>Ascomycota</taxon>
        <taxon>Saccharomycotina</taxon>
        <taxon>Saccharomycetes</taxon>
        <taxon>Saccharomycetales</taxon>
        <taxon>Saccharomycetaceae</taxon>
        <taxon>Naumovozyma</taxon>
    </lineage>
</organism>
<dbReference type="FunCoup" id="G0V762">
    <property type="interactions" value="20"/>
</dbReference>
<dbReference type="RefSeq" id="XP_003673691.1">
    <property type="nucleotide sequence ID" value="XM_003673643.1"/>
</dbReference>
<dbReference type="GO" id="GO:1990229">
    <property type="term" value="C:iron-sulfur cluster assembly complex"/>
    <property type="evidence" value="ECO:0007669"/>
    <property type="project" value="EnsemblFungi"/>
</dbReference>
<dbReference type="GeneID" id="96900789"/>
<reference key="2">
    <citation type="submission" date="2011-08" db="EMBL/GenBank/DDBJ databases">
        <title>Genome sequence of Naumovozyma castellii.</title>
        <authorList>
            <person name="Gordon J.L."/>
            <person name="Armisen D."/>
            <person name="Proux-Wera E."/>
            <person name="OhEigeartaigh S.S."/>
            <person name="Byrne K.P."/>
            <person name="Wolfe K.H."/>
        </authorList>
    </citation>
    <scope>NUCLEOTIDE SEQUENCE</scope>
    <source>
        <strain>Type strain:CBS 4309</strain>
    </source>
</reference>
<dbReference type="InterPro" id="IPR002634">
    <property type="entry name" value="BolA"/>
</dbReference>
<evidence type="ECO:0000256" key="1">
    <source>
        <dbReference type="RuleBase" id="RU003860"/>
    </source>
</evidence>
<name>G0V762_NAUCA</name>
<protein>
    <recommendedName>
        <fullName evidence="4">BolA protein</fullName>
    </recommendedName>
</protein>